<dbReference type="EMBL" id="JAWNGG020000174">
    <property type="protein sequence ID" value="KAK9298441.1"/>
    <property type="molecule type" value="Genomic_DNA"/>
</dbReference>
<dbReference type="InterPro" id="IPR018490">
    <property type="entry name" value="cNMP-bd_dom_sf"/>
</dbReference>
<dbReference type="InterPro" id="IPR014710">
    <property type="entry name" value="RmlC-like_jellyroll"/>
</dbReference>
<dbReference type="GO" id="GO:0098855">
    <property type="term" value="C:HCN channel complex"/>
    <property type="evidence" value="ECO:0007669"/>
    <property type="project" value="TreeGrafter"/>
</dbReference>
<feature type="transmembrane region" description="Helical" evidence="1">
    <location>
        <begin position="98"/>
        <end position="123"/>
    </location>
</feature>
<dbReference type="SUPFAM" id="SSF51206">
    <property type="entry name" value="cAMP-binding domain-like"/>
    <property type="match status" value="1"/>
</dbReference>
<dbReference type="GO" id="GO:0003254">
    <property type="term" value="P:regulation of membrane depolarization"/>
    <property type="evidence" value="ECO:0007669"/>
    <property type="project" value="TreeGrafter"/>
</dbReference>
<name>A0AAW0ZLY3_9HYME</name>
<keyword evidence="4" id="KW-1185">Reference proteome</keyword>
<dbReference type="Gene3D" id="1.10.287.630">
    <property type="entry name" value="Helix hairpin bin"/>
    <property type="match status" value="1"/>
</dbReference>
<accession>A0AAW0ZLY3</accession>
<dbReference type="GO" id="GO:0005249">
    <property type="term" value="F:voltage-gated potassium channel activity"/>
    <property type="evidence" value="ECO:0007669"/>
    <property type="project" value="TreeGrafter"/>
</dbReference>
<dbReference type="PRINTS" id="PR00103">
    <property type="entry name" value="CAMPKINASE"/>
</dbReference>
<feature type="transmembrane region" description="Helical" evidence="1">
    <location>
        <begin position="135"/>
        <end position="155"/>
    </location>
</feature>
<dbReference type="SMART" id="SM00100">
    <property type="entry name" value="cNMP"/>
    <property type="match status" value="1"/>
</dbReference>
<comment type="caution">
    <text evidence="3">The sequence shown here is derived from an EMBL/GenBank/DDBJ whole genome shotgun (WGS) entry which is preliminary data.</text>
</comment>
<dbReference type="SUPFAM" id="SSF81324">
    <property type="entry name" value="Voltage-gated potassium channels"/>
    <property type="match status" value="1"/>
</dbReference>
<organism evidence="3 4">
    <name type="scientific">Tetragonisca angustula</name>
    <dbReference type="NCBI Taxonomy" id="166442"/>
    <lineage>
        <taxon>Eukaryota</taxon>
        <taxon>Metazoa</taxon>
        <taxon>Ecdysozoa</taxon>
        <taxon>Arthropoda</taxon>
        <taxon>Hexapoda</taxon>
        <taxon>Insecta</taxon>
        <taxon>Pterygota</taxon>
        <taxon>Neoptera</taxon>
        <taxon>Endopterygota</taxon>
        <taxon>Hymenoptera</taxon>
        <taxon>Apocrita</taxon>
        <taxon>Aculeata</taxon>
        <taxon>Apoidea</taxon>
        <taxon>Anthophila</taxon>
        <taxon>Apidae</taxon>
        <taxon>Tetragonisca</taxon>
    </lineage>
</organism>
<reference evidence="3 4" key="1">
    <citation type="submission" date="2024-05" db="EMBL/GenBank/DDBJ databases">
        <title>The nuclear and mitochondrial genome assemblies of Tetragonisca angustula (Apidae: Meliponini), a tiny yet remarkable pollinator in the Neotropics.</title>
        <authorList>
            <person name="Ferrari R."/>
            <person name="Ricardo P.C."/>
            <person name="Dias F.C."/>
            <person name="Araujo N.S."/>
            <person name="Soares D.O."/>
            <person name="Zhou Q.-S."/>
            <person name="Zhu C.-D."/>
            <person name="Coutinho L."/>
            <person name="Airas M.C."/>
            <person name="Batista T.M."/>
        </authorList>
    </citation>
    <scope>NUCLEOTIDE SEQUENCE [LARGE SCALE GENOMIC DNA]</scope>
    <source>
        <strain evidence="3">ASF017062</strain>
        <tissue evidence="3">Abdomen</tissue>
    </source>
</reference>
<evidence type="ECO:0000259" key="2">
    <source>
        <dbReference type="PROSITE" id="PS50042"/>
    </source>
</evidence>
<dbReference type="Pfam" id="PF00027">
    <property type="entry name" value="cNMP_binding"/>
    <property type="match status" value="1"/>
</dbReference>
<evidence type="ECO:0000256" key="1">
    <source>
        <dbReference type="SAM" id="Phobius"/>
    </source>
</evidence>
<dbReference type="InterPro" id="IPR000595">
    <property type="entry name" value="cNMP-bd_dom"/>
</dbReference>
<keyword evidence="1" id="KW-1133">Transmembrane helix</keyword>
<gene>
    <name evidence="3" type="ORF">QLX08_008231</name>
</gene>
<dbReference type="InterPro" id="IPR051413">
    <property type="entry name" value="K/Na_HCN_channel"/>
</dbReference>
<feature type="domain" description="Cyclic nucleotide-binding" evidence="2">
    <location>
        <begin position="415"/>
        <end position="532"/>
    </location>
</feature>
<dbReference type="Gene3D" id="1.10.287.70">
    <property type="match status" value="1"/>
</dbReference>
<evidence type="ECO:0000313" key="4">
    <source>
        <dbReference type="Proteomes" id="UP001432146"/>
    </source>
</evidence>
<protein>
    <recommendedName>
        <fullName evidence="2">Cyclic nucleotide-binding domain-containing protein</fullName>
    </recommendedName>
</protein>
<dbReference type="AlphaFoldDB" id="A0AAW0ZLY3"/>
<proteinExistence type="predicted"/>
<keyword evidence="1" id="KW-0812">Transmembrane</keyword>
<keyword evidence="1" id="KW-0472">Membrane</keyword>
<dbReference type="PROSITE" id="PS50042">
    <property type="entry name" value="CNMP_BINDING_3"/>
    <property type="match status" value="1"/>
</dbReference>
<dbReference type="PANTHER" id="PTHR45689:SF14">
    <property type="entry name" value="CYCLIC NUCLEOTIDE-GATED CATION CHANNEL SUBUNIT A-LIKE PROTEIN"/>
    <property type="match status" value="1"/>
</dbReference>
<dbReference type="PANTHER" id="PTHR45689">
    <property type="entry name" value="I[[H]] CHANNEL, ISOFORM E"/>
    <property type="match status" value="1"/>
</dbReference>
<feature type="transmembrane region" description="Helical" evidence="1">
    <location>
        <begin position="312"/>
        <end position="331"/>
    </location>
</feature>
<dbReference type="Gene3D" id="2.60.120.10">
    <property type="entry name" value="Jelly Rolls"/>
    <property type="match status" value="1"/>
</dbReference>
<feature type="transmembrane region" description="Helical" evidence="1">
    <location>
        <begin position="175"/>
        <end position="200"/>
    </location>
</feature>
<dbReference type="Proteomes" id="UP001432146">
    <property type="component" value="Unassembled WGS sequence"/>
</dbReference>
<sequence length="564" mass="66562">MDLMAYVPHFSEAPNVEHVPVIQHVCEQPQEQDQIRNIIKGDRIWDKLNRWCLKQRILSRSHPLTRWCLKSTTAVNYEISRHLESHRYMIHPFSSFRIVWESLMIAFTFVALLVSPVLITFFFDKHGNWHVINDIMNVVFFCDIVIWFFTGYYDYRTKVTVLDQMIVARKYLQSYFFIDVLTVLPIGIIDYIIPCSMWYCATLNMMKILRVRNIFVYFSRLRDVYRINFQLHKILETCTVVIMCIHWATCLQYYVPMSVNTLGTLSNDSWVKSSYFLNKRTKTEMYLVCLHRTIITFVRSAHYLNVKTHEDIALNLILTIIGFLGNVYMLTQFSQLMTTFYITIKRHLKIIQQLQEYMRYKELPFDLQRRLLTYYHYRNRKSFERNKKIIDEVSPYLREELILHNYLRLINSVELFKHLPDTVIVQLTNSLHSKIYMTGDEIVKAGSHGEALYFISSGTVAVYTIVGKEVCHLEDGSYFGEIALVMDTEHKVATVVAVETCEICVLYRHDFQRFISPYPHLLNRLQNIALEHLNKSLVLDSAQDLGTPITSQYINISSIKSKKT</sequence>
<evidence type="ECO:0000313" key="3">
    <source>
        <dbReference type="EMBL" id="KAK9298441.1"/>
    </source>
</evidence>
<dbReference type="CDD" id="cd00038">
    <property type="entry name" value="CAP_ED"/>
    <property type="match status" value="1"/>
</dbReference>
<dbReference type="GO" id="GO:0035725">
    <property type="term" value="P:sodium ion transmembrane transport"/>
    <property type="evidence" value="ECO:0007669"/>
    <property type="project" value="TreeGrafter"/>
</dbReference>